<dbReference type="HOGENOM" id="CLU_094573_0_0_11"/>
<proteinExistence type="predicted"/>
<organism evidence="1 2">
    <name type="scientific">Propionimicrobium lymphophilum ACS-093-V-SCH5</name>
    <dbReference type="NCBI Taxonomy" id="883161"/>
    <lineage>
        <taxon>Bacteria</taxon>
        <taxon>Bacillati</taxon>
        <taxon>Actinomycetota</taxon>
        <taxon>Actinomycetes</taxon>
        <taxon>Propionibacteriales</taxon>
        <taxon>Propionibacteriaceae</taxon>
        <taxon>Propionimicrobium</taxon>
    </lineage>
</organism>
<dbReference type="OrthoDB" id="3266223at2"/>
<reference evidence="1 2" key="1">
    <citation type="submission" date="2013-04" db="EMBL/GenBank/DDBJ databases">
        <title>The Genome Sequence of Propionimicrobium lymphophilum ACS-093-V-SCH5.</title>
        <authorList>
            <consortium name="The Broad Institute Genomics Platform"/>
            <person name="Earl A."/>
            <person name="Ward D."/>
            <person name="Feldgarden M."/>
            <person name="Gevers D."/>
            <person name="Saerens B."/>
            <person name="Vaneechoutte M."/>
            <person name="Walker B."/>
            <person name="Young S."/>
            <person name="Zeng Q."/>
            <person name="Gargeya S."/>
            <person name="Fitzgerald M."/>
            <person name="Haas B."/>
            <person name="Abouelleil A."/>
            <person name="Allen A.W."/>
            <person name="Alvarado L."/>
            <person name="Arachchi H.M."/>
            <person name="Berlin A.M."/>
            <person name="Chapman S.B."/>
            <person name="Gainer-Dewar J."/>
            <person name="Goldberg J."/>
            <person name="Griggs A."/>
            <person name="Gujja S."/>
            <person name="Hansen M."/>
            <person name="Howarth C."/>
            <person name="Imamovic A."/>
            <person name="Ireland A."/>
            <person name="Larimer J."/>
            <person name="McCowan C."/>
            <person name="Murphy C."/>
            <person name="Pearson M."/>
            <person name="Poon T.W."/>
            <person name="Priest M."/>
            <person name="Roberts A."/>
            <person name="Saif S."/>
            <person name="Shea T."/>
            <person name="Sisk P."/>
            <person name="Sykes S."/>
            <person name="Wortman J."/>
            <person name="Nusbaum C."/>
            <person name="Birren B."/>
        </authorList>
    </citation>
    <scope>NUCLEOTIDE SEQUENCE [LARGE SCALE GENOMIC DNA]</scope>
    <source>
        <strain evidence="1 2">ACS-093-V-SCH5</strain>
    </source>
</reference>
<sequence length="170" mass="18544">MLNSDSSASLEACLLEIERYAGRFGWDQPARLFALVPTAELLASSPELADQITENSPGSFSSVEQEDFHSSTDLFSDLINLTWPSAVKGCALVTERAFLSSEYEGQIPEDPAQAADFVTNHPERQDLRIVAGALRDGTSICIARLRKQPEEILHGDLVPALTAVLKQTLN</sequence>
<accession>S2W0K4</accession>
<evidence type="ECO:0000313" key="2">
    <source>
        <dbReference type="Proteomes" id="UP000014417"/>
    </source>
</evidence>
<gene>
    <name evidence="1" type="ORF">HMPREF9306_01350</name>
</gene>
<dbReference type="AlphaFoldDB" id="S2W0K4"/>
<dbReference type="NCBIfam" id="NF040618">
    <property type="entry name" value="PPA1309_fam"/>
    <property type="match status" value="1"/>
</dbReference>
<dbReference type="PATRIC" id="fig|883161.3.peg.1344"/>
<name>S2W0K4_9ACTN</name>
<keyword evidence="2" id="KW-1185">Reference proteome</keyword>
<evidence type="ECO:0000313" key="1">
    <source>
        <dbReference type="EMBL" id="EPD32651.1"/>
    </source>
</evidence>
<dbReference type="RefSeq" id="WP_016456178.1">
    <property type="nucleotide sequence ID" value="NZ_KE150269.1"/>
</dbReference>
<comment type="caution">
    <text evidence="1">The sequence shown here is derived from an EMBL/GenBank/DDBJ whole genome shotgun (WGS) entry which is preliminary data.</text>
</comment>
<dbReference type="Proteomes" id="UP000014417">
    <property type="component" value="Unassembled WGS sequence"/>
</dbReference>
<dbReference type="InterPro" id="IPR047681">
    <property type="entry name" value="PPA1309-like"/>
</dbReference>
<protein>
    <submittedName>
        <fullName evidence="1">Uncharacterized protein</fullName>
    </submittedName>
</protein>
<dbReference type="STRING" id="883161.HMPREF9306_01350"/>
<dbReference type="EMBL" id="AGZR01000008">
    <property type="protein sequence ID" value="EPD32651.1"/>
    <property type="molecule type" value="Genomic_DNA"/>
</dbReference>